<proteinExistence type="inferred from homology"/>
<keyword evidence="4" id="KW-0645">Protease</keyword>
<dbReference type="Pfam" id="PF00877">
    <property type="entry name" value="NLPC_P60"/>
    <property type="match status" value="1"/>
</dbReference>
<keyword evidence="7" id="KW-0788">Thiol protease</keyword>
<dbReference type="InterPro" id="IPR051794">
    <property type="entry name" value="PG_Endopeptidase_C40"/>
</dbReference>
<dbReference type="InterPro" id="IPR038765">
    <property type="entry name" value="Papain-like_cys_pep_sf"/>
</dbReference>
<dbReference type="Pfam" id="PF18896">
    <property type="entry name" value="SLT_3"/>
    <property type="match status" value="1"/>
</dbReference>
<dbReference type="Gene3D" id="3.90.1720.10">
    <property type="entry name" value="endopeptidase domain like (from Nostoc punctiforme)"/>
    <property type="match status" value="1"/>
</dbReference>
<evidence type="ECO:0000256" key="9">
    <source>
        <dbReference type="SAM" id="MobiDB-lite"/>
    </source>
</evidence>
<keyword evidence="6" id="KW-0378">Hydrolase</keyword>
<name>A0ABQ5R2G2_9ACTN</name>
<feature type="domain" description="NlpC/P60" evidence="10">
    <location>
        <begin position="167"/>
        <end position="309"/>
    </location>
</feature>
<dbReference type="Pfam" id="PF18884">
    <property type="entry name" value="TSP3_bac"/>
    <property type="match status" value="1"/>
</dbReference>
<evidence type="ECO:0000313" key="12">
    <source>
        <dbReference type="Proteomes" id="UP001144280"/>
    </source>
</evidence>
<dbReference type="InterPro" id="IPR059100">
    <property type="entry name" value="TSP3_bac"/>
</dbReference>
<evidence type="ECO:0000259" key="10">
    <source>
        <dbReference type="PROSITE" id="PS51935"/>
    </source>
</evidence>
<reference evidence="11" key="1">
    <citation type="submission" date="2022-12" db="EMBL/GenBank/DDBJ databases">
        <title>New Phytohabitans aurantiacus sp. RD004123 nov., an actinomycete isolated from soil.</title>
        <authorList>
            <person name="Triningsih D.W."/>
            <person name="Harunari E."/>
            <person name="Igarashi Y."/>
        </authorList>
    </citation>
    <scope>NUCLEOTIDE SEQUENCE</scope>
    <source>
        <strain evidence="11">RD004123</strain>
    </source>
</reference>
<feature type="region of interest" description="Disordered" evidence="9">
    <location>
        <begin position="135"/>
        <end position="168"/>
    </location>
</feature>
<evidence type="ECO:0000256" key="8">
    <source>
        <dbReference type="ARBA" id="ARBA00022837"/>
    </source>
</evidence>
<dbReference type="InterPro" id="IPR028974">
    <property type="entry name" value="TSP_type-3_rpt"/>
</dbReference>
<dbReference type="InterPro" id="IPR023346">
    <property type="entry name" value="Lysozyme-like_dom_sf"/>
</dbReference>
<comment type="subcellular location">
    <subcellularLocation>
        <location evidence="1">Secreted</location>
    </subcellularLocation>
</comment>
<dbReference type="PROSITE" id="PS51935">
    <property type="entry name" value="NLPC_P60"/>
    <property type="match status" value="1"/>
</dbReference>
<feature type="compositionally biased region" description="Basic and acidic residues" evidence="9">
    <location>
        <begin position="338"/>
        <end position="352"/>
    </location>
</feature>
<keyword evidence="5" id="KW-0732">Signal</keyword>
<comment type="caution">
    <text evidence="11">The sequence shown here is derived from an EMBL/GenBank/DDBJ whole genome shotgun (WGS) entry which is preliminary data.</text>
</comment>
<dbReference type="Gene3D" id="1.10.530.10">
    <property type="match status" value="1"/>
</dbReference>
<feature type="region of interest" description="Disordered" evidence="9">
    <location>
        <begin position="312"/>
        <end position="425"/>
    </location>
</feature>
<comment type="similarity">
    <text evidence="2">Belongs to the peptidase C40 family.</text>
</comment>
<dbReference type="PANTHER" id="PTHR47359">
    <property type="entry name" value="PEPTIDOGLYCAN DL-ENDOPEPTIDASE CWLO"/>
    <property type="match status" value="1"/>
</dbReference>
<feature type="region of interest" description="Disordered" evidence="9">
    <location>
        <begin position="440"/>
        <end position="487"/>
    </location>
</feature>
<keyword evidence="3" id="KW-0964">Secreted</keyword>
<feature type="compositionally biased region" description="Low complexity" evidence="9">
    <location>
        <begin position="149"/>
        <end position="167"/>
    </location>
</feature>
<dbReference type="EMBL" id="BSDI01000035">
    <property type="protein sequence ID" value="GLI00746.1"/>
    <property type="molecule type" value="Genomic_DNA"/>
</dbReference>
<evidence type="ECO:0000256" key="6">
    <source>
        <dbReference type="ARBA" id="ARBA00022801"/>
    </source>
</evidence>
<accession>A0ABQ5R2G2</accession>
<sequence length="487" mass="50764">MLSRPIIVDPMPRFSAEQIYSFARQAGFSPDEAATMTAIALAESDGNSRAHNPVGEDSRGLWQINARAHPGLARDLDLFDPAQNAKAAFAVSRQGADITPWTVTHGGMSARYLQFKQQAQDAAISFGDGPGRGVWTGTAGYDGPEVPAGPSGSSSPGPSNGSSSSSSDALDRFLEVARAQAGDTYVFGAETKLDDSNPDTFDCSELTQWAAHQAGVKIPDGATAQYLHLKERGMLIPVEEARNTPGALLFSFDREPRPGDGRTPGAHVAISLGDGKTIEARGSAYGVGEFEVGKRFEFAAVIPGISDGTATPLAPASSPVPAFAPLTAPAPPEMGGPDTDRDGLTDAMEQRRGLNPLAADSDGDNLADGYEIATSRTDPSKADTDGDRLDDAFELARGLDPTSPDSDSDGHLDGSLPADWRDTDADGLDDALEIALGLDPNQVDSDADGYVDALERQAGADPLSNAVTPLRSGDPFSPVSPSADPLT</sequence>
<dbReference type="PANTHER" id="PTHR47359:SF3">
    <property type="entry name" value="NLP_P60 DOMAIN-CONTAINING PROTEIN-RELATED"/>
    <property type="match status" value="1"/>
</dbReference>
<keyword evidence="12" id="KW-1185">Reference proteome</keyword>
<evidence type="ECO:0000256" key="4">
    <source>
        <dbReference type="ARBA" id="ARBA00022670"/>
    </source>
</evidence>
<evidence type="ECO:0000313" key="11">
    <source>
        <dbReference type="EMBL" id="GLI00746.1"/>
    </source>
</evidence>
<keyword evidence="8" id="KW-0106">Calcium</keyword>
<feature type="compositionally biased region" description="Basic and acidic residues" evidence="9">
    <location>
        <begin position="378"/>
        <end position="391"/>
    </location>
</feature>
<organism evidence="11 12">
    <name type="scientific">Phytohabitans aurantiacus</name>
    <dbReference type="NCBI Taxonomy" id="3016789"/>
    <lineage>
        <taxon>Bacteria</taxon>
        <taxon>Bacillati</taxon>
        <taxon>Actinomycetota</taxon>
        <taxon>Actinomycetes</taxon>
        <taxon>Micromonosporales</taxon>
        <taxon>Micromonosporaceae</taxon>
    </lineage>
</organism>
<dbReference type="SUPFAM" id="SSF54001">
    <property type="entry name" value="Cysteine proteinases"/>
    <property type="match status" value="1"/>
</dbReference>
<gene>
    <name evidence="11" type="ORF">Pa4123_60220</name>
</gene>
<dbReference type="InterPro" id="IPR043992">
    <property type="entry name" value="SLT_3"/>
</dbReference>
<evidence type="ECO:0000256" key="7">
    <source>
        <dbReference type="ARBA" id="ARBA00022807"/>
    </source>
</evidence>
<dbReference type="InterPro" id="IPR000064">
    <property type="entry name" value="NLP_P60_dom"/>
</dbReference>
<feature type="compositionally biased region" description="Low complexity" evidence="9">
    <location>
        <begin position="312"/>
        <end position="327"/>
    </location>
</feature>
<dbReference type="Gene3D" id="4.10.1080.10">
    <property type="entry name" value="TSP type-3 repeat"/>
    <property type="match status" value="1"/>
</dbReference>
<evidence type="ECO:0000256" key="1">
    <source>
        <dbReference type="ARBA" id="ARBA00004613"/>
    </source>
</evidence>
<protein>
    <recommendedName>
        <fullName evidence="10">NlpC/P60 domain-containing protein</fullName>
    </recommendedName>
</protein>
<evidence type="ECO:0000256" key="5">
    <source>
        <dbReference type="ARBA" id="ARBA00022729"/>
    </source>
</evidence>
<evidence type="ECO:0000256" key="3">
    <source>
        <dbReference type="ARBA" id="ARBA00022525"/>
    </source>
</evidence>
<evidence type="ECO:0000256" key="2">
    <source>
        <dbReference type="ARBA" id="ARBA00007074"/>
    </source>
</evidence>
<dbReference type="Proteomes" id="UP001144280">
    <property type="component" value="Unassembled WGS sequence"/>
</dbReference>
<dbReference type="SUPFAM" id="SSF53955">
    <property type="entry name" value="Lysozyme-like"/>
    <property type="match status" value="1"/>
</dbReference>
<dbReference type="SUPFAM" id="SSF103647">
    <property type="entry name" value="TSP type-3 repeat"/>
    <property type="match status" value="1"/>
</dbReference>